<keyword evidence="7" id="KW-1185">Reference proteome</keyword>
<keyword evidence="4" id="KW-0472">Membrane</keyword>
<protein>
    <recommendedName>
        <fullName evidence="5">Striatin N-terminal domain-containing protein</fullName>
    </recommendedName>
</protein>
<comment type="caution">
    <text evidence="6">The sequence shown here is derived from an EMBL/GenBank/DDBJ whole genome shotgun (WGS) entry which is preliminary data.</text>
</comment>
<dbReference type="PROSITE" id="PS50294">
    <property type="entry name" value="WD_REPEATS_REGION"/>
    <property type="match status" value="1"/>
</dbReference>
<feature type="repeat" description="WD" evidence="2">
    <location>
        <begin position="783"/>
        <end position="824"/>
    </location>
</feature>
<keyword evidence="1" id="KW-0175">Coiled coil</keyword>
<dbReference type="Pfam" id="PF00400">
    <property type="entry name" value="WD40"/>
    <property type="match status" value="4"/>
</dbReference>
<organism evidence="6 7">
    <name type="scientific">Alectoria fallacina</name>
    <dbReference type="NCBI Taxonomy" id="1903189"/>
    <lineage>
        <taxon>Eukaryota</taxon>
        <taxon>Fungi</taxon>
        <taxon>Dikarya</taxon>
        <taxon>Ascomycota</taxon>
        <taxon>Pezizomycotina</taxon>
        <taxon>Lecanoromycetes</taxon>
        <taxon>OSLEUM clade</taxon>
        <taxon>Lecanoromycetidae</taxon>
        <taxon>Lecanorales</taxon>
        <taxon>Lecanorineae</taxon>
        <taxon>Parmeliaceae</taxon>
        <taxon>Alectoria</taxon>
    </lineage>
</organism>
<feature type="compositionally biased region" description="Pro residues" evidence="3">
    <location>
        <begin position="229"/>
        <end position="240"/>
    </location>
</feature>
<dbReference type="InterPro" id="IPR036322">
    <property type="entry name" value="WD40_repeat_dom_sf"/>
</dbReference>
<feature type="region of interest" description="Disordered" evidence="3">
    <location>
        <begin position="1"/>
        <end position="33"/>
    </location>
</feature>
<gene>
    <name evidence="6" type="ORF">ALECFALPRED_008195</name>
</gene>
<dbReference type="InterPro" id="IPR029033">
    <property type="entry name" value="His_PPase_superfam"/>
</dbReference>
<proteinExistence type="predicted"/>
<feature type="transmembrane region" description="Helical" evidence="4">
    <location>
        <begin position="1317"/>
        <end position="1341"/>
    </location>
</feature>
<feature type="region of interest" description="Disordered" evidence="3">
    <location>
        <begin position="220"/>
        <end position="421"/>
    </location>
</feature>
<dbReference type="PANTHER" id="PTHR15653:SF0">
    <property type="entry name" value="CONNECTOR OF KINASE TO AP-1, ISOFORM E"/>
    <property type="match status" value="1"/>
</dbReference>
<evidence type="ECO:0000313" key="7">
    <source>
        <dbReference type="Proteomes" id="UP000664203"/>
    </source>
</evidence>
<feature type="compositionally biased region" description="Basic and acidic residues" evidence="3">
    <location>
        <begin position="397"/>
        <end position="409"/>
    </location>
</feature>
<feature type="region of interest" description="Disordered" evidence="3">
    <location>
        <begin position="96"/>
        <end position="158"/>
    </location>
</feature>
<dbReference type="PROSITE" id="PS50082">
    <property type="entry name" value="WD_REPEATS_2"/>
    <property type="match status" value="2"/>
</dbReference>
<feature type="repeat" description="WD" evidence="2">
    <location>
        <begin position="571"/>
        <end position="597"/>
    </location>
</feature>
<sequence length="1364" mass="146589">MAWQNSAGMGGSGGSAGGGSEAGHSGGQPQGTEYTLQGVMRFLQTEWHRHERERNAWQIERAEMKSRIGKLEGDGRTNKRLRESMDKHIRLLEHALKTEREKAKSRQSGSQTEDRKEESQVTKQNVRPTSKGKPHNSFLDLGPEDQSAPSLRHESERDRSRMYLGKCIEEVSYHVLSFNGQLHYSEEPEQALQNHQYANDQQPQKSLEEVYVQQRQKQLPNNIGSLGPSPVPNHQPPPVPRVSDIPALSRTSQQPAQASYMARSLPERQAHQQNSPLTAIDRSNQPRSEYSFPNRDRDEHVEKVSHSYDSFGRPIAASEEEENPRTSEEAEVAETDGWNFDDPAEPSLTEDRPAPEQPLPQRPDTDVFPNANNVALKSPTRGGPSSHRRKSSLSRRRPSDGSHELRELSTSHTGGSFRGDPGQFKVRFALRGHLDVVRSVIFTGGGSPAQPEICTAGDDGTIKRWTAGSNINKGEDLDLKCDHTHRGHIGAVLSLAASPVHQPFTNGGRAQGDGWVFSGGQDATVRIWERGRVDPKATLDGHTDAVWTVCVLPGTSASILGDQSIHHGGSDRTILASGAADGTILIWAVSTPTQTSSPHQASRRGTGGSRRANSVSAGSNFPSSPQPNTATSRPFQYSLVHRIERPDHPSPTCISPLSMSGDTFVVSYADASILVYNTRTAEEMISMASLETYDGTPGTGVNAVAATTAGLEGNISFDSGRGVPEDESMVHGPTGSSSGVEGMILSGHEDRYIRFFDANSGKALARSHHDKILMDLGQCTYDMLAHPAAISALSLSPSGAELVSAGHDASLRFWSLEKRSCAQEITSHRLMRGEGICSVVWSQDGRWVVSGGGDGVVKVFARSNGDPGRQTLLPFAALLPLTQAAETVLGLYIFSRHGDRTTKAYPPTVLTDLGYSEIFSSATWFRENYINGTSPINGIATNNVKLSQIAASAPFDNVLMNSAQGFLQGLYPPVGPTLGSQILGNGTLVTAPLDGYQLIPIQTITTGTGSENDAWLQGASNCANAELSSNNYFSSPEYIALLNSTQAFYSSILPTVNTTFNASQLNFENAYLSMILLPTTAIFPTLLARLTKTNLVFDYLNVAEIHNATIPSSNLLTQETLLQVRTLADNHEYNLAYNASDPIRAIAGATLAAQIVTALNTTITSNGTTTPINVQLGEYGQFQSFFGLANLTSLGADWIGIPDYASTMTFELFTDVAPTPFPAVDDIQVRFLWHNGTTGNTSTPTAYPLFGQQSLTLSWNDFTTGMNKFAVGSQSDWCSACGNTTGVCASSTLTSPSSGGKGGSSGSSSGGGVSRPVAGVIGAMVTLAVILGIEGLIMLVAGLRLVSKKRLGAGAREGIVRTKA</sequence>
<evidence type="ECO:0000256" key="4">
    <source>
        <dbReference type="SAM" id="Phobius"/>
    </source>
</evidence>
<feature type="compositionally biased region" description="Polar residues" evidence="3">
    <location>
        <begin position="612"/>
        <end position="632"/>
    </location>
</feature>
<feature type="domain" description="Striatin N-terminal" evidence="5">
    <location>
        <begin position="35"/>
        <end position="175"/>
    </location>
</feature>
<dbReference type="Pfam" id="PF08232">
    <property type="entry name" value="Striatin"/>
    <property type="match status" value="1"/>
</dbReference>
<dbReference type="InterPro" id="IPR001680">
    <property type="entry name" value="WD40_rpt"/>
</dbReference>
<feature type="compositionally biased region" description="Polar residues" evidence="3">
    <location>
        <begin position="590"/>
        <end position="600"/>
    </location>
</feature>
<dbReference type="SUPFAM" id="SSF50978">
    <property type="entry name" value="WD40 repeat-like"/>
    <property type="match status" value="1"/>
</dbReference>
<feature type="region of interest" description="Disordered" evidence="3">
    <location>
        <begin position="719"/>
        <end position="738"/>
    </location>
</feature>
<dbReference type="Gene3D" id="1.20.5.300">
    <property type="match status" value="1"/>
</dbReference>
<evidence type="ECO:0000256" key="2">
    <source>
        <dbReference type="PROSITE-ProRule" id="PRU00221"/>
    </source>
</evidence>
<evidence type="ECO:0000256" key="1">
    <source>
        <dbReference type="ARBA" id="ARBA00023054"/>
    </source>
</evidence>
<dbReference type="InterPro" id="IPR000560">
    <property type="entry name" value="His_Pase_clade-2"/>
</dbReference>
<dbReference type="Pfam" id="PF00328">
    <property type="entry name" value="His_Phos_2"/>
    <property type="match status" value="1"/>
</dbReference>
<dbReference type="InterPro" id="IPR013258">
    <property type="entry name" value="Striatin_N"/>
</dbReference>
<dbReference type="SUPFAM" id="SSF53254">
    <property type="entry name" value="Phosphoglycerate mutase-like"/>
    <property type="match status" value="1"/>
</dbReference>
<name>A0A8H3J2Q1_9LECA</name>
<dbReference type="SMART" id="SM00320">
    <property type="entry name" value="WD40"/>
    <property type="match status" value="7"/>
</dbReference>
<keyword evidence="2" id="KW-0853">WD repeat</keyword>
<feature type="region of interest" description="Disordered" evidence="3">
    <location>
        <begin position="590"/>
        <end position="632"/>
    </location>
</feature>
<keyword evidence="4" id="KW-0812">Transmembrane</keyword>
<keyword evidence="4" id="KW-1133">Transmembrane helix</keyword>
<dbReference type="Proteomes" id="UP000664203">
    <property type="component" value="Unassembled WGS sequence"/>
</dbReference>
<dbReference type="InterPro" id="IPR051488">
    <property type="entry name" value="WD_repeat_striatin"/>
</dbReference>
<dbReference type="EMBL" id="CAJPDR010000557">
    <property type="protein sequence ID" value="CAF9939611.1"/>
    <property type="molecule type" value="Genomic_DNA"/>
</dbReference>
<dbReference type="Gene3D" id="3.40.50.1240">
    <property type="entry name" value="Phosphoglycerate mutase-like"/>
    <property type="match status" value="1"/>
</dbReference>
<accession>A0A8H3J2Q1</accession>
<evidence type="ECO:0000313" key="6">
    <source>
        <dbReference type="EMBL" id="CAF9939611.1"/>
    </source>
</evidence>
<dbReference type="Gene3D" id="2.130.10.10">
    <property type="entry name" value="YVTN repeat-like/Quinoprotein amine dehydrogenase"/>
    <property type="match status" value="2"/>
</dbReference>
<dbReference type="OrthoDB" id="727118at2759"/>
<dbReference type="PANTHER" id="PTHR15653">
    <property type="entry name" value="STRIATIN"/>
    <property type="match status" value="1"/>
</dbReference>
<feature type="compositionally biased region" description="Basic and acidic residues" evidence="3">
    <location>
        <begin position="294"/>
        <end position="306"/>
    </location>
</feature>
<feature type="compositionally biased region" description="Gly residues" evidence="3">
    <location>
        <begin position="8"/>
        <end position="29"/>
    </location>
</feature>
<evidence type="ECO:0000256" key="3">
    <source>
        <dbReference type="SAM" id="MobiDB-lite"/>
    </source>
</evidence>
<feature type="compositionally biased region" description="Basic residues" evidence="3">
    <location>
        <begin position="386"/>
        <end position="396"/>
    </location>
</feature>
<evidence type="ECO:0000259" key="5">
    <source>
        <dbReference type="Pfam" id="PF08232"/>
    </source>
</evidence>
<dbReference type="InterPro" id="IPR015943">
    <property type="entry name" value="WD40/YVTN_repeat-like_dom_sf"/>
</dbReference>
<reference evidence="6" key="1">
    <citation type="submission" date="2021-03" db="EMBL/GenBank/DDBJ databases">
        <authorList>
            <person name="Tagirdzhanova G."/>
        </authorList>
    </citation>
    <scope>NUCLEOTIDE SEQUENCE</scope>
</reference>
<feature type="compositionally biased region" description="Polar residues" evidence="3">
    <location>
        <begin position="271"/>
        <end position="288"/>
    </location>
</feature>